<feature type="chain" id="PRO_5042612016" description="Lipoprotein" evidence="1">
    <location>
        <begin position="20"/>
        <end position="218"/>
    </location>
</feature>
<reference evidence="2" key="1">
    <citation type="submission" date="2020-06" db="EMBL/GenBank/DDBJ databases">
        <authorList>
            <person name="Dong N."/>
        </authorList>
    </citation>
    <scope>NUCLEOTIDE SEQUENCE</scope>
    <source>
        <strain evidence="2">R655-4</strain>
    </source>
</reference>
<feature type="signal peptide" evidence="1">
    <location>
        <begin position="1"/>
        <end position="19"/>
    </location>
</feature>
<evidence type="ECO:0008006" key="4">
    <source>
        <dbReference type="Google" id="ProtNLM"/>
    </source>
</evidence>
<accession>A0AAJ1QC53</accession>
<name>A0AAJ1QC53_9FLAO</name>
<dbReference type="PROSITE" id="PS51257">
    <property type="entry name" value="PROKAR_LIPOPROTEIN"/>
    <property type="match status" value="1"/>
</dbReference>
<keyword evidence="1" id="KW-0732">Signal</keyword>
<dbReference type="Proteomes" id="UP001170959">
    <property type="component" value="Unassembled WGS sequence"/>
</dbReference>
<gene>
    <name evidence="2" type="ORF">HX001_02325</name>
</gene>
<evidence type="ECO:0000313" key="3">
    <source>
        <dbReference type="Proteomes" id="UP001170959"/>
    </source>
</evidence>
<evidence type="ECO:0000256" key="1">
    <source>
        <dbReference type="SAM" id="SignalP"/>
    </source>
</evidence>
<comment type="caution">
    <text evidence="2">The sequence shown here is derived from an EMBL/GenBank/DDBJ whole genome shotgun (WGS) entry which is preliminary data.</text>
</comment>
<organism evidence="2 3">
    <name type="scientific">Empedobacter brevis</name>
    <dbReference type="NCBI Taxonomy" id="247"/>
    <lineage>
        <taxon>Bacteria</taxon>
        <taxon>Pseudomonadati</taxon>
        <taxon>Bacteroidota</taxon>
        <taxon>Flavobacteriia</taxon>
        <taxon>Flavobacteriales</taxon>
        <taxon>Weeksellaceae</taxon>
        <taxon>Empedobacter</taxon>
    </lineage>
</organism>
<dbReference type="AlphaFoldDB" id="A0AAJ1QC53"/>
<sequence length="218" mass="24955">MKISKIIAVISLVLIFSCADDETATDKFNIETAKNSDMIAKTTADIDTMFSEYVNSDEFIARRKATKEFNIDLNFKGNFANIKSEQDLFTWIRNNLPETTFLNIEDAQSRWDSLVQLKETEYKKFPNINQFISNNPIETVTPYLHKWLIPSYTVTSNCERNFDSCVNKATNTYASRVAAIASAGYNAMTLSFLGVVDMQFDIDIDRCAFQYENCIEKE</sequence>
<evidence type="ECO:0000313" key="2">
    <source>
        <dbReference type="EMBL" id="MDM1071323.1"/>
    </source>
</evidence>
<protein>
    <recommendedName>
        <fullName evidence="4">Lipoprotein</fullName>
    </recommendedName>
</protein>
<dbReference type="EMBL" id="JACAGJ010000001">
    <property type="protein sequence ID" value="MDM1071323.1"/>
    <property type="molecule type" value="Genomic_DNA"/>
</dbReference>
<dbReference type="RefSeq" id="WP_286491766.1">
    <property type="nucleotide sequence ID" value="NZ_JACAGJ010000001.1"/>
</dbReference>
<proteinExistence type="predicted"/>
<reference evidence="2" key="2">
    <citation type="journal article" date="2022" name="Sci. Total Environ.">
        <title>Prevalence, transmission, and molecular epidemiology of tet(X)-positive bacteria among humans, animals, and environmental niches in China: An epidemiological, and genomic-based study.</title>
        <authorList>
            <person name="Dong N."/>
            <person name="Zeng Y."/>
            <person name="Cai C."/>
            <person name="Sun C."/>
            <person name="Lu J."/>
            <person name="Liu C."/>
            <person name="Zhou H."/>
            <person name="Sun Q."/>
            <person name="Shu L."/>
            <person name="Wang H."/>
            <person name="Wang Y."/>
            <person name="Wang S."/>
            <person name="Wu C."/>
            <person name="Chan E.W."/>
            <person name="Chen G."/>
            <person name="Shen Z."/>
            <person name="Chen S."/>
            <person name="Zhang R."/>
        </authorList>
    </citation>
    <scope>NUCLEOTIDE SEQUENCE</scope>
    <source>
        <strain evidence="2">R655-4</strain>
    </source>
</reference>